<dbReference type="Pfam" id="PF07394">
    <property type="entry name" value="DUF1501"/>
    <property type="match status" value="1"/>
</dbReference>
<evidence type="ECO:0008006" key="2">
    <source>
        <dbReference type="Google" id="ProtNLM"/>
    </source>
</evidence>
<dbReference type="InterPro" id="IPR006311">
    <property type="entry name" value="TAT_signal"/>
</dbReference>
<accession>A0A382D2P1</accession>
<dbReference type="InterPro" id="IPR017850">
    <property type="entry name" value="Alkaline_phosphatase_core_sf"/>
</dbReference>
<reference evidence="1" key="1">
    <citation type="submission" date="2018-05" db="EMBL/GenBank/DDBJ databases">
        <authorList>
            <person name="Lanie J.A."/>
            <person name="Ng W.-L."/>
            <person name="Kazmierczak K.M."/>
            <person name="Andrzejewski T.M."/>
            <person name="Davidsen T.M."/>
            <person name="Wayne K.J."/>
            <person name="Tettelin H."/>
            <person name="Glass J.I."/>
            <person name="Rusch D."/>
            <person name="Podicherti R."/>
            <person name="Tsui H.-C.T."/>
            <person name="Winkler M.E."/>
        </authorList>
    </citation>
    <scope>NUCLEOTIDE SEQUENCE</scope>
</reference>
<proteinExistence type="predicted"/>
<evidence type="ECO:0000313" key="1">
    <source>
        <dbReference type="EMBL" id="SVB32595.1"/>
    </source>
</evidence>
<dbReference type="SUPFAM" id="SSF53649">
    <property type="entry name" value="Alkaline phosphatase-like"/>
    <property type="match status" value="1"/>
</dbReference>
<name>A0A382D2P1_9ZZZZ</name>
<dbReference type="PANTHER" id="PTHR43737">
    <property type="entry name" value="BLL7424 PROTEIN"/>
    <property type="match status" value="1"/>
</dbReference>
<dbReference type="PROSITE" id="PS51318">
    <property type="entry name" value="TAT"/>
    <property type="match status" value="1"/>
</dbReference>
<dbReference type="InterPro" id="IPR010869">
    <property type="entry name" value="DUF1501"/>
</dbReference>
<dbReference type="PANTHER" id="PTHR43737:SF1">
    <property type="entry name" value="DUF1501 DOMAIN-CONTAINING PROTEIN"/>
    <property type="match status" value="1"/>
</dbReference>
<protein>
    <recommendedName>
        <fullName evidence="2">DUF1501 domain-containing protein</fullName>
    </recommendedName>
</protein>
<dbReference type="EMBL" id="UINC01037304">
    <property type="protein sequence ID" value="SVB32595.1"/>
    <property type="molecule type" value="Genomic_DNA"/>
</dbReference>
<organism evidence="1">
    <name type="scientific">marine metagenome</name>
    <dbReference type="NCBI Taxonomy" id="408172"/>
    <lineage>
        <taxon>unclassified sequences</taxon>
        <taxon>metagenomes</taxon>
        <taxon>ecological metagenomes</taxon>
    </lineage>
</organism>
<gene>
    <name evidence="1" type="ORF">METZ01_LOCUS185449</name>
</gene>
<sequence length="451" mass="49905">MLNFLSNQCGPRFCDGLSRRSFLQVGGLAMGGLSLPQILAAEKAAPGNAKSGGLGHKAVIMIYMPGGPAHQDMYDLKMETVREIRGEFTPIKTRVPGIEICELLPRLARNMDKLIPIRSIVGAKDRHESFQCLTGRLNERQPTGGWPEMGSSLSELRDSTVPGIPPFVALSPRMQHQPYNNGKPGSLGSAHAPFKPMDEGKEDLTLTGITLDRLDDRGKLLRRFDQFRRDVDNSKAMEGFDAFTQQAFGILTSSQLSEALDLDKENPKVRERYGKGTGKHQGDGAPRLNEQFLLARRLVEAGVRCVTLSYSFWDWHDNNFELGRENLPDFDRAMASLVEDLHNRGLDQDVTIIAWGEFGRTPRINKKGGRDHWPRVSSALLAGGGMRTGQVIGSTTKDGGEALDRPVHFQEVFATLYHNLGLDTETATVPDLQGRPRYLVDQGHKPLPEVV</sequence>
<dbReference type="AlphaFoldDB" id="A0A382D2P1"/>